<protein>
    <submittedName>
        <fullName evidence="1">Uncharacterized protein</fullName>
    </submittedName>
</protein>
<reference evidence="1 2" key="1">
    <citation type="journal article" date="2012" name="Science">
        <title>The Paleozoic origin of enzymatic lignin decomposition reconstructed from 31 fungal genomes.</title>
        <authorList>
            <person name="Floudas D."/>
            <person name="Binder M."/>
            <person name="Riley R."/>
            <person name="Barry K."/>
            <person name="Blanchette R.A."/>
            <person name="Henrissat B."/>
            <person name="Martinez A.T."/>
            <person name="Otillar R."/>
            <person name="Spatafora J.W."/>
            <person name="Yadav J.S."/>
            <person name="Aerts A."/>
            <person name="Benoit I."/>
            <person name="Boyd A."/>
            <person name="Carlson A."/>
            <person name="Copeland A."/>
            <person name="Coutinho P.M."/>
            <person name="de Vries R.P."/>
            <person name="Ferreira P."/>
            <person name="Findley K."/>
            <person name="Foster B."/>
            <person name="Gaskell J."/>
            <person name="Glotzer D."/>
            <person name="Gorecki P."/>
            <person name="Heitman J."/>
            <person name="Hesse C."/>
            <person name="Hori C."/>
            <person name="Igarashi K."/>
            <person name="Jurgens J.A."/>
            <person name="Kallen N."/>
            <person name="Kersten P."/>
            <person name="Kohler A."/>
            <person name="Kuees U."/>
            <person name="Kumar T.K.A."/>
            <person name="Kuo A."/>
            <person name="LaButti K."/>
            <person name="Larrondo L.F."/>
            <person name="Lindquist E."/>
            <person name="Ling A."/>
            <person name="Lombard V."/>
            <person name="Lucas S."/>
            <person name="Lundell T."/>
            <person name="Martin R."/>
            <person name="McLaughlin D.J."/>
            <person name="Morgenstern I."/>
            <person name="Morin E."/>
            <person name="Murat C."/>
            <person name="Nagy L.G."/>
            <person name="Nolan M."/>
            <person name="Ohm R.A."/>
            <person name="Patyshakuliyeva A."/>
            <person name="Rokas A."/>
            <person name="Ruiz-Duenas F.J."/>
            <person name="Sabat G."/>
            <person name="Salamov A."/>
            <person name="Samejima M."/>
            <person name="Schmutz J."/>
            <person name="Slot J.C."/>
            <person name="St John F."/>
            <person name="Stenlid J."/>
            <person name="Sun H."/>
            <person name="Sun S."/>
            <person name="Syed K."/>
            <person name="Tsang A."/>
            <person name="Wiebenga A."/>
            <person name="Young D."/>
            <person name="Pisabarro A."/>
            <person name="Eastwood D.C."/>
            <person name="Martin F."/>
            <person name="Cullen D."/>
            <person name="Grigoriev I.V."/>
            <person name="Hibbett D.S."/>
        </authorList>
    </citation>
    <scope>NUCLEOTIDE SEQUENCE [LARGE SCALE GENOMIC DNA]</scope>
    <source>
        <strain evidence="1 2">ATCC 11539</strain>
    </source>
</reference>
<dbReference type="HOGENOM" id="CLU_2622258_0_0_1"/>
<dbReference type="KEGG" id="gtr:GLOTRDRAFT_111070"/>
<sequence>MGVHWRHSLSSLAVSAGHFWEAFRVTNTCAGGTAEAQGRSGQRVRVNLVAASLAEYRLGPNGRYDMAVAAVVIVSFCL</sequence>
<dbReference type="GeneID" id="19299328"/>
<gene>
    <name evidence="1" type="ORF">GLOTRDRAFT_111070</name>
</gene>
<organism evidence="1 2">
    <name type="scientific">Gloeophyllum trabeum (strain ATCC 11539 / FP-39264 / Madison 617)</name>
    <name type="common">Brown rot fungus</name>
    <dbReference type="NCBI Taxonomy" id="670483"/>
    <lineage>
        <taxon>Eukaryota</taxon>
        <taxon>Fungi</taxon>
        <taxon>Dikarya</taxon>
        <taxon>Basidiomycota</taxon>
        <taxon>Agaricomycotina</taxon>
        <taxon>Agaricomycetes</taxon>
        <taxon>Gloeophyllales</taxon>
        <taxon>Gloeophyllaceae</taxon>
        <taxon>Gloeophyllum</taxon>
    </lineage>
</organism>
<dbReference type="RefSeq" id="XP_007865995.1">
    <property type="nucleotide sequence ID" value="XM_007867804.1"/>
</dbReference>
<dbReference type="EMBL" id="KB469301">
    <property type="protein sequence ID" value="EPQ55989.1"/>
    <property type="molecule type" value="Genomic_DNA"/>
</dbReference>
<name>S7RSK1_GLOTA</name>
<proteinExistence type="predicted"/>
<dbReference type="Proteomes" id="UP000030669">
    <property type="component" value="Unassembled WGS sequence"/>
</dbReference>
<accession>S7RSK1</accession>
<evidence type="ECO:0000313" key="2">
    <source>
        <dbReference type="Proteomes" id="UP000030669"/>
    </source>
</evidence>
<keyword evidence="2" id="KW-1185">Reference proteome</keyword>
<dbReference type="AlphaFoldDB" id="S7RSK1"/>
<evidence type="ECO:0000313" key="1">
    <source>
        <dbReference type="EMBL" id="EPQ55989.1"/>
    </source>
</evidence>